<gene>
    <name evidence="2" type="ORF">IWH25_10620</name>
</gene>
<accession>A0A974PVK7</accession>
<protein>
    <submittedName>
        <fullName evidence="2">Uncharacterized protein</fullName>
    </submittedName>
</protein>
<reference evidence="2" key="1">
    <citation type="submission" date="2020-11" db="EMBL/GenBank/DDBJ databases">
        <title>Azospira restricta DSM 18626 genome sequence.</title>
        <authorList>
            <person name="Moe W.M."/>
        </authorList>
    </citation>
    <scope>NUCLEOTIDE SEQUENCE</scope>
    <source>
        <strain evidence="2">DSM 18626</strain>
    </source>
</reference>
<dbReference type="KEGG" id="ares:IWH25_10620"/>
<proteinExistence type="predicted"/>
<dbReference type="AlphaFoldDB" id="A0A974PVK7"/>
<evidence type="ECO:0000313" key="2">
    <source>
        <dbReference type="EMBL" id="QRJ62250.1"/>
    </source>
</evidence>
<keyword evidence="3" id="KW-1185">Reference proteome</keyword>
<sequence length="578" mass="56953">MSKATWNAQAASGDWNTASNWTPAEVPMDKAAFAASSQTMIGFSQAAGTAVGSIEFAAGAPAYTFTFGAASPASPTLAITGAGVANASMSQQSFIVAAASAGYQNPQLEFTNSASAGGSNNFYCAGPATQQDYGGGVIRFVDTSSAGSASFMAWTGAGTPPKSGSTVGGEISFGDSSTADSASFTIYGSLGSDGDTFGNAVFHDNSTAAYATFTNIGGTVSGGDGGNTQFYDNSTAAGAHFYNKGGSCSQANGGDVAFDGTANGGNGHFYNYAAPAAGAYGGVTSFNNNPPEVTTGGASAGNGAYFNFGARGGAQGGGGHVEFTAKHGSPTAASGTFNNYGSEIKGNSSAGHTIFSISLPTRYSPTAGNATFYNHPAPVAGGAAGFTEFSVYGSSQSGAGQGSDGGNVPTAGNGTFYNLGAYLEGAAGGYTTFSGTSSAGSAVLVAYGGTDGGYGGKIAFYDNASGGTASVYLADNGELDLSYHSGGVTLGNLDLAGGILRVQLGANPTSLALSGELAIRDYTTFSFQGSGVASGTPYTILSAPNLSDFSADQFAGNSVDGMTPTFAIVGNDLQVTFA</sequence>
<dbReference type="EMBL" id="CP064781">
    <property type="protein sequence ID" value="QRJ62250.1"/>
    <property type="molecule type" value="Genomic_DNA"/>
</dbReference>
<evidence type="ECO:0000256" key="1">
    <source>
        <dbReference type="SAM" id="MobiDB-lite"/>
    </source>
</evidence>
<feature type="region of interest" description="Disordered" evidence="1">
    <location>
        <begin position="1"/>
        <end position="22"/>
    </location>
</feature>
<dbReference type="Proteomes" id="UP000663444">
    <property type="component" value="Chromosome"/>
</dbReference>
<name>A0A974PVK7_9RHOO</name>
<organism evidence="2 3">
    <name type="scientific">Azospira restricta</name>
    <dbReference type="NCBI Taxonomy" id="404405"/>
    <lineage>
        <taxon>Bacteria</taxon>
        <taxon>Pseudomonadati</taxon>
        <taxon>Pseudomonadota</taxon>
        <taxon>Betaproteobacteria</taxon>
        <taxon>Rhodocyclales</taxon>
        <taxon>Rhodocyclaceae</taxon>
        <taxon>Azospira</taxon>
    </lineage>
</organism>
<evidence type="ECO:0000313" key="3">
    <source>
        <dbReference type="Proteomes" id="UP000663444"/>
    </source>
</evidence>
<dbReference type="RefSeq" id="WP_203385778.1">
    <property type="nucleotide sequence ID" value="NZ_CP064781.1"/>
</dbReference>